<accession>A0ABM5V1I8</accession>
<keyword evidence="4" id="KW-1185">Reference proteome</keyword>
<dbReference type="Pfam" id="PF14534">
    <property type="entry name" value="DUF4440"/>
    <property type="match status" value="1"/>
</dbReference>
<dbReference type="Gene3D" id="3.10.450.50">
    <property type="match status" value="1"/>
</dbReference>
<name>A0ABM5V1I8_9BURK</name>
<gene>
    <name evidence="3" type="ORF">F506_12815</name>
</gene>
<sequence length="152" mass="16221">MFRKWMYLASAMVCSMVIAQGVAAAPGADEQAVATAVEKLRVAMTSQIDRGALDALTDDQLSYGHSSGVVQTKAEFIGQLVSGESTFVKIDLTAQTVNVQENVAVVRHTLTAVTNDSGKPGNVALKILMVWKKTGGQWRLLARQAVRFAAPA</sequence>
<keyword evidence="1" id="KW-0732">Signal</keyword>
<organism evidence="3 4">
    <name type="scientific">Herbaspirillum hiltneri N3</name>
    <dbReference type="NCBI Taxonomy" id="1262470"/>
    <lineage>
        <taxon>Bacteria</taxon>
        <taxon>Pseudomonadati</taxon>
        <taxon>Pseudomonadota</taxon>
        <taxon>Betaproteobacteria</taxon>
        <taxon>Burkholderiales</taxon>
        <taxon>Oxalobacteraceae</taxon>
        <taxon>Herbaspirillum</taxon>
    </lineage>
</organism>
<dbReference type="Proteomes" id="UP000063429">
    <property type="component" value="Chromosome"/>
</dbReference>
<feature type="domain" description="DUF4440" evidence="2">
    <location>
        <begin position="47"/>
        <end position="140"/>
    </location>
</feature>
<reference evidence="4" key="1">
    <citation type="journal article" date="2015" name="Genome Announc.">
        <title>Complete Genome Sequence of Herbaspirillum hiltneri N3 (DSM 17495), Isolated from Surface-Sterilized Wheat Roots.</title>
        <authorList>
            <person name="Guizelini D."/>
            <person name="Saizaki P.M."/>
            <person name="Coimbra N.A."/>
            <person name="Weiss V.A."/>
            <person name="Faoro H."/>
            <person name="Sfeir M.Z."/>
            <person name="Baura V.A."/>
            <person name="Monteiro R.A."/>
            <person name="Chubatsu L.S."/>
            <person name="Souza E.M."/>
            <person name="Cruz L.M."/>
            <person name="Pedrosa F.O."/>
            <person name="Raittz R.T."/>
            <person name="Marchaukoski J.N."/>
            <person name="Steffens M.B."/>
        </authorList>
    </citation>
    <scope>NUCLEOTIDE SEQUENCE [LARGE SCALE GENOMIC DNA]</scope>
    <source>
        <strain evidence="4">N3</strain>
    </source>
</reference>
<proteinExistence type="predicted"/>
<dbReference type="EMBL" id="CP011409">
    <property type="protein sequence ID" value="AKZ63435.1"/>
    <property type="molecule type" value="Genomic_DNA"/>
</dbReference>
<dbReference type="RefSeq" id="WP_053197994.1">
    <property type="nucleotide sequence ID" value="NZ_CP011409.1"/>
</dbReference>
<feature type="chain" id="PRO_5047163890" description="DUF4440 domain-containing protein" evidence="1">
    <location>
        <begin position="25"/>
        <end position="152"/>
    </location>
</feature>
<feature type="signal peptide" evidence="1">
    <location>
        <begin position="1"/>
        <end position="24"/>
    </location>
</feature>
<evidence type="ECO:0000256" key="1">
    <source>
        <dbReference type="SAM" id="SignalP"/>
    </source>
</evidence>
<evidence type="ECO:0000313" key="4">
    <source>
        <dbReference type="Proteomes" id="UP000063429"/>
    </source>
</evidence>
<evidence type="ECO:0000259" key="2">
    <source>
        <dbReference type="Pfam" id="PF14534"/>
    </source>
</evidence>
<dbReference type="InterPro" id="IPR032710">
    <property type="entry name" value="NTF2-like_dom_sf"/>
</dbReference>
<dbReference type="SUPFAM" id="SSF54427">
    <property type="entry name" value="NTF2-like"/>
    <property type="match status" value="1"/>
</dbReference>
<evidence type="ECO:0000313" key="3">
    <source>
        <dbReference type="EMBL" id="AKZ63435.1"/>
    </source>
</evidence>
<protein>
    <recommendedName>
        <fullName evidence="2">DUF4440 domain-containing protein</fullName>
    </recommendedName>
</protein>
<dbReference type="InterPro" id="IPR027843">
    <property type="entry name" value="DUF4440"/>
</dbReference>